<keyword evidence="1" id="KW-1133">Transmembrane helix</keyword>
<feature type="transmembrane region" description="Helical" evidence="1">
    <location>
        <begin position="41"/>
        <end position="61"/>
    </location>
</feature>
<name>A0AAU8N058_9GAMM</name>
<evidence type="ECO:0000256" key="1">
    <source>
        <dbReference type="SAM" id="Phobius"/>
    </source>
</evidence>
<organism evidence="2">
    <name type="scientific">Lysobacter firmicutimachus</name>
    <dbReference type="NCBI Taxonomy" id="1792846"/>
    <lineage>
        <taxon>Bacteria</taxon>
        <taxon>Pseudomonadati</taxon>
        <taxon>Pseudomonadota</taxon>
        <taxon>Gammaproteobacteria</taxon>
        <taxon>Lysobacterales</taxon>
        <taxon>Lysobacteraceae</taxon>
        <taxon>Lysobacter</taxon>
    </lineage>
</organism>
<keyword evidence="1" id="KW-0472">Membrane</keyword>
<evidence type="ECO:0000313" key="2">
    <source>
        <dbReference type="EMBL" id="XCO76882.1"/>
    </source>
</evidence>
<dbReference type="RefSeq" id="WP_363800161.1">
    <property type="nucleotide sequence ID" value="NZ_CP159925.1"/>
</dbReference>
<feature type="transmembrane region" description="Helical" evidence="1">
    <location>
        <begin position="68"/>
        <end position="86"/>
    </location>
</feature>
<proteinExistence type="predicted"/>
<feature type="transmembrane region" description="Helical" evidence="1">
    <location>
        <begin position="92"/>
        <end position="116"/>
    </location>
</feature>
<dbReference type="EMBL" id="CP159925">
    <property type="protein sequence ID" value="XCO76882.1"/>
    <property type="molecule type" value="Genomic_DNA"/>
</dbReference>
<sequence length="126" mass="13852">MQNRKPVQVRIAVGLFYLSLALSLVKPFIELGPTLRPPVSLVLTVSIAALVTVFLVEFISIGRNWARIAYLVLTLLSLPFTVYALARGLTGSYIGTGSVIVQLLLHAVGLYLLFATPGKRWFAPRR</sequence>
<protein>
    <submittedName>
        <fullName evidence="2">Uncharacterized protein</fullName>
    </submittedName>
</protein>
<accession>A0AAU8N058</accession>
<reference evidence="2" key="1">
    <citation type="submission" date="2024-06" db="EMBL/GenBank/DDBJ databases">
        <authorList>
            <person name="Li S."/>
        </authorList>
    </citation>
    <scope>NUCLEOTIDE SEQUENCE</scope>
    <source>
        <strain evidence="2">SR10</strain>
    </source>
</reference>
<keyword evidence="1" id="KW-0812">Transmembrane</keyword>
<dbReference type="AlphaFoldDB" id="A0AAU8N058"/>
<feature type="transmembrane region" description="Helical" evidence="1">
    <location>
        <begin position="7"/>
        <end position="29"/>
    </location>
</feature>
<gene>
    <name evidence="2" type="ORF">ABU614_08905</name>
</gene>